<feature type="domain" description="BTB" evidence="4">
    <location>
        <begin position="276"/>
        <end position="344"/>
    </location>
</feature>
<keyword evidence="1" id="KW-0880">Kelch repeat</keyword>
<feature type="compositionally biased region" description="Basic and acidic residues" evidence="3">
    <location>
        <begin position="154"/>
        <end position="166"/>
    </location>
</feature>
<comment type="caution">
    <text evidence="5">The sequence shown here is derived from an EMBL/GenBank/DDBJ whole genome shotgun (WGS) entry which is preliminary data.</text>
</comment>
<dbReference type="SMART" id="SM00225">
    <property type="entry name" value="BTB"/>
    <property type="match status" value="1"/>
</dbReference>
<dbReference type="Proteomes" id="UP000596742">
    <property type="component" value="Unassembled WGS sequence"/>
</dbReference>
<feature type="compositionally biased region" description="Polar residues" evidence="3">
    <location>
        <begin position="144"/>
        <end position="153"/>
    </location>
</feature>
<keyword evidence="6" id="KW-1185">Reference proteome</keyword>
<proteinExistence type="predicted"/>
<evidence type="ECO:0000256" key="2">
    <source>
        <dbReference type="ARBA" id="ARBA00022737"/>
    </source>
</evidence>
<dbReference type="Gene3D" id="3.30.710.10">
    <property type="entry name" value="Potassium Channel Kv1.1, Chain A"/>
    <property type="match status" value="1"/>
</dbReference>
<dbReference type="EMBL" id="UYJE01006111">
    <property type="protein sequence ID" value="VDI43115.1"/>
    <property type="molecule type" value="Genomic_DNA"/>
</dbReference>
<evidence type="ECO:0000259" key="4">
    <source>
        <dbReference type="PROSITE" id="PS50097"/>
    </source>
</evidence>
<evidence type="ECO:0000313" key="6">
    <source>
        <dbReference type="Proteomes" id="UP000596742"/>
    </source>
</evidence>
<evidence type="ECO:0000313" key="5">
    <source>
        <dbReference type="EMBL" id="VDI43115.1"/>
    </source>
</evidence>
<gene>
    <name evidence="5" type="ORF">MGAL_10B061637</name>
</gene>
<sequence>MPRFSFSSYVSKKVLNGVSSLNNTDLDLRDVLKKQETEESQLILSIASTSIDKQQSLSETCDFKDFDEVSADPEYMKFKGLDDKENTDQLSIEQSEHAESETDSTIFGPESSCADPDDNIDGLSEQHACPFLFTGSDHSIECNQSAVNPPSQTEKVETRNPEEEEKTRTLKMYIVDKTESQELVPATQSTVPNLNELTKHATALMFTDEDNYLHPVRNTKDVNNLIPVAKGEAISPFPDEVEDSLKRLQKIPMYQITHFAHLGDYMRHLQANERICDVLVFIGTNKYSAHRISLACFSDFFADMFYTRGEKQRVPLTIRLKGIKPRAFELLLNFIYTGMLNVTPEVIGDLMTMAKNLGITMIKNRIIDFLECLPLAQALSIIIKHKVLFGMLYERAVKAVCDNFITFRHEEVVQELDIETLIVILSSDNLKIDTELEVFRTAVRWMANNTEERRKDLMRLMQCVRFGNMTQLEISQCNEFTDLLKDSKLCKQILLEANWIVTVKMLHKDDPFHLTTQKQRTPLQN</sequence>
<dbReference type="PANTHER" id="PTHR45632">
    <property type="entry name" value="LD33804P"/>
    <property type="match status" value="1"/>
</dbReference>
<accession>A0A8B6F1X3</accession>
<dbReference type="AlphaFoldDB" id="A0A8B6F1X3"/>
<dbReference type="PROSITE" id="PS50097">
    <property type="entry name" value="BTB"/>
    <property type="match status" value="1"/>
</dbReference>
<dbReference type="Pfam" id="PF00651">
    <property type="entry name" value="BTB"/>
    <property type="match status" value="1"/>
</dbReference>
<dbReference type="Pfam" id="PF07707">
    <property type="entry name" value="BACK"/>
    <property type="match status" value="1"/>
</dbReference>
<dbReference type="CDD" id="cd18186">
    <property type="entry name" value="BTB_POZ_ZBTB_KLHL-like"/>
    <property type="match status" value="1"/>
</dbReference>
<feature type="region of interest" description="Disordered" evidence="3">
    <location>
        <begin position="81"/>
        <end position="108"/>
    </location>
</feature>
<dbReference type="InterPro" id="IPR011333">
    <property type="entry name" value="SKP1/BTB/POZ_sf"/>
</dbReference>
<dbReference type="InterPro" id="IPR000210">
    <property type="entry name" value="BTB/POZ_dom"/>
</dbReference>
<dbReference type="PANTHER" id="PTHR45632:SF3">
    <property type="entry name" value="KELCH-LIKE PROTEIN 32"/>
    <property type="match status" value="1"/>
</dbReference>
<dbReference type="OrthoDB" id="6362910at2759"/>
<dbReference type="InterPro" id="IPR011705">
    <property type="entry name" value="BACK"/>
</dbReference>
<evidence type="ECO:0000256" key="3">
    <source>
        <dbReference type="SAM" id="MobiDB-lite"/>
    </source>
</evidence>
<keyword evidence="2" id="KW-0677">Repeat</keyword>
<organism evidence="5 6">
    <name type="scientific">Mytilus galloprovincialis</name>
    <name type="common">Mediterranean mussel</name>
    <dbReference type="NCBI Taxonomy" id="29158"/>
    <lineage>
        <taxon>Eukaryota</taxon>
        <taxon>Metazoa</taxon>
        <taxon>Spiralia</taxon>
        <taxon>Lophotrochozoa</taxon>
        <taxon>Mollusca</taxon>
        <taxon>Bivalvia</taxon>
        <taxon>Autobranchia</taxon>
        <taxon>Pteriomorphia</taxon>
        <taxon>Mytilida</taxon>
        <taxon>Mytiloidea</taxon>
        <taxon>Mytilidae</taxon>
        <taxon>Mytilinae</taxon>
        <taxon>Mytilus</taxon>
    </lineage>
</organism>
<dbReference type="Gene3D" id="1.25.40.420">
    <property type="match status" value="1"/>
</dbReference>
<reference evidence="5" key="1">
    <citation type="submission" date="2018-11" db="EMBL/GenBank/DDBJ databases">
        <authorList>
            <person name="Alioto T."/>
            <person name="Alioto T."/>
        </authorList>
    </citation>
    <scope>NUCLEOTIDE SEQUENCE</scope>
</reference>
<dbReference type="SUPFAM" id="SSF54695">
    <property type="entry name" value="POZ domain"/>
    <property type="match status" value="1"/>
</dbReference>
<name>A0A8B6F1X3_MYTGA</name>
<evidence type="ECO:0000256" key="1">
    <source>
        <dbReference type="ARBA" id="ARBA00022441"/>
    </source>
</evidence>
<feature type="region of interest" description="Disordered" evidence="3">
    <location>
        <begin position="144"/>
        <end position="166"/>
    </location>
</feature>
<protein>
    <submittedName>
        <fullName evidence="5">Kelch-like protein 2/3</fullName>
    </submittedName>
</protein>
<dbReference type="SMART" id="SM00875">
    <property type="entry name" value="BACK"/>
    <property type="match status" value="1"/>
</dbReference>